<accession>A0A1I7E8G3</accession>
<proteinExistence type="predicted"/>
<organism evidence="1 2">
    <name type="scientific">Algoriphagus locisalis</name>
    <dbReference type="NCBI Taxonomy" id="305507"/>
    <lineage>
        <taxon>Bacteria</taxon>
        <taxon>Pseudomonadati</taxon>
        <taxon>Bacteroidota</taxon>
        <taxon>Cytophagia</taxon>
        <taxon>Cytophagales</taxon>
        <taxon>Cyclobacteriaceae</taxon>
        <taxon>Algoriphagus</taxon>
    </lineage>
</organism>
<reference evidence="2" key="1">
    <citation type="submission" date="2016-10" db="EMBL/GenBank/DDBJ databases">
        <authorList>
            <person name="Varghese N."/>
            <person name="Submissions S."/>
        </authorList>
    </citation>
    <scope>NUCLEOTIDE SEQUENCE [LARGE SCALE GENOMIC DNA]</scope>
    <source>
        <strain evidence="2">DSM 23445</strain>
    </source>
</reference>
<name>A0A1I7E8G3_9BACT</name>
<protein>
    <submittedName>
        <fullName evidence="1">Uncharacterized protein</fullName>
    </submittedName>
</protein>
<sequence length="49" mass="5568">MSDMLNLTNEAASVFGHRSSDQISKDFKTRGIIADNHFRLIIHRNEIPA</sequence>
<dbReference type="Proteomes" id="UP000199673">
    <property type="component" value="Unassembled WGS sequence"/>
</dbReference>
<dbReference type="STRING" id="305507.SAMN04489724_0274"/>
<gene>
    <name evidence="1" type="ORF">SAMN04489724_0274</name>
</gene>
<evidence type="ECO:0000313" key="1">
    <source>
        <dbReference type="EMBL" id="SFU20227.1"/>
    </source>
</evidence>
<dbReference type="AlphaFoldDB" id="A0A1I7E8G3"/>
<keyword evidence="2" id="KW-1185">Reference proteome</keyword>
<evidence type="ECO:0000313" key="2">
    <source>
        <dbReference type="Proteomes" id="UP000199673"/>
    </source>
</evidence>
<dbReference type="EMBL" id="FPBF01000012">
    <property type="protein sequence ID" value="SFU20227.1"/>
    <property type="molecule type" value="Genomic_DNA"/>
</dbReference>